<dbReference type="InterPro" id="IPR020476">
    <property type="entry name" value="Nudix_hydrolase"/>
</dbReference>
<keyword evidence="4" id="KW-0460">Magnesium</keyword>
<reference evidence="8 9" key="1">
    <citation type="submission" date="2020-03" db="EMBL/GenBank/DDBJ databases">
        <title>Propioniciclava sp. nov., isolated from Hydrophilus acuminatus.</title>
        <authorList>
            <person name="Hyun D.-W."/>
            <person name="Bae J.-W."/>
        </authorList>
    </citation>
    <scope>NUCLEOTIDE SEQUENCE [LARGE SCALE GENOMIC DNA]</scope>
    <source>
        <strain evidence="8 9">HDW11</strain>
    </source>
</reference>
<dbReference type="PROSITE" id="PS51462">
    <property type="entry name" value="NUDIX"/>
    <property type="match status" value="1"/>
</dbReference>
<dbReference type="InterPro" id="IPR020084">
    <property type="entry name" value="NUDIX_hydrolase_CS"/>
</dbReference>
<feature type="compositionally biased region" description="Basic and acidic residues" evidence="6">
    <location>
        <begin position="1"/>
        <end position="17"/>
    </location>
</feature>
<evidence type="ECO:0000256" key="6">
    <source>
        <dbReference type="SAM" id="MobiDB-lite"/>
    </source>
</evidence>
<dbReference type="SUPFAM" id="SSF55811">
    <property type="entry name" value="Nudix"/>
    <property type="match status" value="1"/>
</dbReference>
<evidence type="ECO:0000256" key="2">
    <source>
        <dbReference type="ARBA" id="ARBA00005582"/>
    </source>
</evidence>
<dbReference type="PRINTS" id="PR00502">
    <property type="entry name" value="NUDIXFAMILY"/>
</dbReference>
<sequence>MTEPFRTRDFRPVPPRERPRKTRRGVRVVVTDGASALMFADTDPGVPGSRWWVTPGGGMDPGETELDTAVRELQEETGLRADASDLIGPVMRRVAAHGYSDQICEQSEAFFVLVTPRFELDTSGHTPEERITLAGHAWLPLDALDDVPEPVWPSELARLVATASRPDRWPGDVGWVEESTVPIAE</sequence>
<evidence type="ECO:0000256" key="5">
    <source>
        <dbReference type="RuleBase" id="RU003476"/>
    </source>
</evidence>
<dbReference type="RefSeq" id="WP_166232324.1">
    <property type="nucleotide sequence ID" value="NZ_CP049865.1"/>
</dbReference>
<dbReference type="EMBL" id="CP049865">
    <property type="protein sequence ID" value="QIK71683.1"/>
    <property type="molecule type" value="Genomic_DNA"/>
</dbReference>
<keyword evidence="3 5" id="KW-0378">Hydrolase</keyword>
<evidence type="ECO:0000259" key="7">
    <source>
        <dbReference type="PROSITE" id="PS51462"/>
    </source>
</evidence>
<evidence type="ECO:0000313" key="8">
    <source>
        <dbReference type="EMBL" id="QIK71683.1"/>
    </source>
</evidence>
<dbReference type="InterPro" id="IPR015797">
    <property type="entry name" value="NUDIX_hydrolase-like_dom_sf"/>
</dbReference>
<dbReference type="InterPro" id="IPR000086">
    <property type="entry name" value="NUDIX_hydrolase_dom"/>
</dbReference>
<feature type="domain" description="Nudix hydrolase" evidence="7">
    <location>
        <begin position="21"/>
        <end position="164"/>
    </location>
</feature>
<dbReference type="PANTHER" id="PTHR43046">
    <property type="entry name" value="GDP-MANNOSE MANNOSYL HYDROLASE"/>
    <property type="match status" value="1"/>
</dbReference>
<organism evidence="8 9">
    <name type="scientific">Propioniciclava coleopterorum</name>
    <dbReference type="NCBI Taxonomy" id="2714937"/>
    <lineage>
        <taxon>Bacteria</taxon>
        <taxon>Bacillati</taxon>
        <taxon>Actinomycetota</taxon>
        <taxon>Actinomycetes</taxon>
        <taxon>Propionibacteriales</taxon>
        <taxon>Propionibacteriaceae</taxon>
        <taxon>Propioniciclava</taxon>
    </lineage>
</organism>
<gene>
    <name evidence="8" type="ORF">G7070_04610</name>
</gene>
<comment type="similarity">
    <text evidence="2 5">Belongs to the Nudix hydrolase family.</text>
</comment>
<proteinExistence type="inferred from homology"/>
<dbReference type="AlphaFoldDB" id="A0A6G7Y4H0"/>
<dbReference type="KEGG" id="prv:G7070_04610"/>
<dbReference type="GO" id="GO:0016787">
    <property type="term" value="F:hydrolase activity"/>
    <property type="evidence" value="ECO:0007669"/>
    <property type="project" value="UniProtKB-KW"/>
</dbReference>
<protein>
    <submittedName>
        <fullName evidence="8">NUDIX domain-containing protein</fullName>
    </submittedName>
</protein>
<dbReference type="PROSITE" id="PS00893">
    <property type="entry name" value="NUDIX_BOX"/>
    <property type="match status" value="1"/>
</dbReference>
<evidence type="ECO:0000256" key="4">
    <source>
        <dbReference type="ARBA" id="ARBA00022842"/>
    </source>
</evidence>
<keyword evidence="9" id="KW-1185">Reference proteome</keyword>
<dbReference type="CDD" id="cd04685">
    <property type="entry name" value="NUDIX_Hydrolase"/>
    <property type="match status" value="1"/>
</dbReference>
<evidence type="ECO:0000256" key="1">
    <source>
        <dbReference type="ARBA" id="ARBA00001946"/>
    </source>
</evidence>
<dbReference type="Gene3D" id="3.90.79.10">
    <property type="entry name" value="Nucleoside Triphosphate Pyrophosphohydrolase"/>
    <property type="match status" value="1"/>
</dbReference>
<comment type="cofactor">
    <cofactor evidence="1">
        <name>Mg(2+)</name>
        <dbReference type="ChEBI" id="CHEBI:18420"/>
    </cofactor>
</comment>
<dbReference type="PANTHER" id="PTHR43046:SF12">
    <property type="entry name" value="GDP-MANNOSE MANNOSYL HYDROLASE"/>
    <property type="match status" value="1"/>
</dbReference>
<name>A0A6G7Y4H0_9ACTN</name>
<feature type="region of interest" description="Disordered" evidence="6">
    <location>
        <begin position="1"/>
        <end position="24"/>
    </location>
</feature>
<accession>A0A6G7Y4H0</accession>
<dbReference type="Proteomes" id="UP000501058">
    <property type="component" value="Chromosome"/>
</dbReference>
<evidence type="ECO:0000256" key="3">
    <source>
        <dbReference type="ARBA" id="ARBA00022801"/>
    </source>
</evidence>
<dbReference type="Pfam" id="PF00293">
    <property type="entry name" value="NUDIX"/>
    <property type="match status" value="1"/>
</dbReference>
<evidence type="ECO:0000313" key="9">
    <source>
        <dbReference type="Proteomes" id="UP000501058"/>
    </source>
</evidence>